<proteinExistence type="predicted"/>
<protein>
    <submittedName>
        <fullName evidence="3">Retrovirus-related Pol polyprotein from transposon TNT 1-94</fullName>
    </submittedName>
</protein>
<evidence type="ECO:0000256" key="1">
    <source>
        <dbReference type="SAM" id="MobiDB-lite"/>
    </source>
</evidence>
<feature type="region of interest" description="Disordered" evidence="1">
    <location>
        <begin position="211"/>
        <end position="255"/>
    </location>
</feature>
<dbReference type="SUPFAM" id="SSF53098">
    <property type="entry name" value="Ribonuclease H-like"/>
    <property type="match status" value="1"/>
</dbReference>
<dbReference type="PANTHER" id="PTHR42648:SF32">
    <property type="entry name" value="RIBONUCLEASE H-LIKE DOMAIN, GAG-PRE-INTEGRASE DOMAIN PROTEIN-RELATED"/>
    <property type="match status" value="1"/>
</dbReference>
<dbReference type="Gene3D" id="3.30.420.10">
    <property type="entry name" value="Ribonuclease H-like superfamily/Ribonuclease H"/>
    <property type="match status" value="1"/>
</dbReference>
<feature type="non-terminal residue" evidence="3">
    <location>
        <position position="255"/>
    </location>
</feature>
<feature type="domain" description="Retroviral polymerase SH3-like" evidence="2">
    <location>
        <begin position="85"/>
        <end position="140"/>
    </location>
</feature>
<dbReference type="InterPro" id="IPR057670">
    <property type="entry name" value="SH3_retrovirus"/>
</dbReference>
<dbReference type="InterPro" id="IPR039537">
    <property type="entry name" value="Retrotran_Ty1/copia-like"/>
</dbReference>
<organism evidence="3">
    <name type="scientific">Tanacetum cinerariifolium</name>
    <name type="common">Dalmatian daisy</name>
    <name type="synonym">Chrysanthemum cinerariifolium</name>
    <dbReference type="NCBI Taxonomy" id="118510"/>
    <lineage>
        <taxon>Eukaryota</taxon>
        <taxon>Viridiplantae</taxon>
        <taxon>Streptophyta</taxon>
        <taxon>Embryophyta</taxon>
        <taxon>Tracheophyta</taxon>
        <taxon>Spermatophyta</taxon>
        <taxon>Magnoliopsida</taxon>
        <taxon>eudicotyledons</taxon>
        <taxon>Gunneridae</taxon>
        <taxon>Pentapetalae</taxon>
        <taxon>asterids</taxon>
        <taxon>campanulids</taxon>
        <taxon>Asterales</taxon>
        <taxon>Asteraceae</taxon>
        <taxon>Asteroideae</taxon>
        <taxon>Anthemideae</taxon>
        <taxon>Anthemidinae</taxon>
        <taxon>Tanacetum</taxon>
    </lineage>
</organism>
<dbReference type="InterPro" id="IPR012337">
    <property type="entry name" value="RNaseH-like_sf"/>
</dbReference>
<sequence>SHETSVVRSSQQNGVVERRNRTLIEAARTMLIYGQASLFLWAEAVATACFTQNQSIIRRRHRKTLYELMHGKQPNLSYFYVFGALCYPTNDGENVGKLQPKADIGIFIGYVPTKKAFRIYNRRTRRIVETIHVDFDELTAMASEQRSSGSALQEMTPGTISSGFVQKSSSSTSYVPPSRNDWDLMFQLLFDELFNPPPSVDNQDAEVIAPIAEVIPQVDDDSTGSPSSTAVDQDAPLPSKSPTPTETQSSAILQD</sequence>
<evidence type="ECO:0000313" key="3">
    <source>
        <dbReference type="EMBL" id="GFC90969.1"/>
    </source>
</evidence>
<dbReference type="InterPro" id="IPR036397">
    <property type="entry name" value="RNaseH_sf"/>
</dbReference>
<dbReference type="Pfam" id="PF25597">
    <property type="entry name" value="SH3_retrovirus"/>
    <property type="match status" value="1"/>
</dbReference>
<dbReference type="GO" id="GO:0003676">
    <property type="term" value="F:nucleic acid binding"/>
    <property type="evidence" value="ECO:0007669"/>
    <property type="project" value="InterPro"/>
</dbReference>
<name>A0A699S0P1_TANCI</name>
<dbReference type="EMBL" id="BKCJ011129136">
    <property type="protein sequence ID" value="GFC90969.1"/>
    <property type="molecule type" value="Genomic_DNA"/>
</dbReference>
<feature type="compositionally biased region" description="Polar residues" evidence="1">
    <location>
        <begin position="240"/>
        <end position="255"/>
    </location>
</feature>
<gene>
    <name evidence="3" type="ORF">Tci_862939</name>
</gene>
<comment type="caution">
    <text evidence="3">The sequence shown here is derived from an EMBL/GenBank/DDBJ whole genome shotgun (WGS) entry which is preliminary data.</text>
</comment>
<feature type="non-terminal residue" evidence="3">
    <location>
        <position position="1"/>
    </location>
</feature>
<dbReference type="AlphaFoldDB" id="A0A699S0P1"/>
<feature type="region of interest" description="Disordered" evidence="1">
    <location>
        <begin position="146"/>
        <end position="176"/>
    </location>
</feature>
<evidence type="ECO:0000259" key="2">
    <source>
        <dbReference type="Pfam" id="PF25597"/>
    </source>
</evidence>
<reference evidence="3" key="1">
    <citation type="journal article" date="2019" name="Sci. Rep.">
        <title>Draft genome of Tanacetum cinerariifolium, the natural source of mosquito coil.</title>
        <authorList>
            <person name="Yamashiro T."/>
            <person name="Shiraishi A."/>
            <person name="Satake H."/>
            <person name="Nakayama K."/>
        </authorList>
    </citation>
    <scope>NUCLEOTIDE SEQUENCE</scope>
</reference>
<dbReference type="PANTHER" id="PTHR42648">
    <property type="entry name" value="TRANSPOSASE, PUTATIVE-RELATED"/>
    <property type="match status" value="1"/>
</dbReference>
<feature type="compositionally biased region" description="Polar residues" evidence="1">
    <location>
        <begin position="146"/>
        <end position="167"/>
    </location>
</feature>
<accession>A0A699S0P1</accession>